<keyword evidence="2" id="KW-1185">Reference proteome</keyword>
<dbReference type="AlphaFoldDB" id="A0A1X0JF72"/>
<reference evidence="1 2" key="1">
    <citation type="submission" date="2017-02" db="EMBL/GenBank/DDBJ databases">
        <title>The new phylogeny of genus Mycobacterium.</title>
        <authorList>
            <person name="Tortoli E."/>
            <person name="Trovato A."/>
            <person name="Cirillo D.M."/>
        </authorList>
    </citation>
    <scope>NUCLEOTIDE SEQUENCE [LARGE SCALE GENOMIC DNA]</scope>
    <source>
        <strain evidence="1 2">DSM 44338</strain>
    </source>
</reference>
<accession>A0A1X0JF72</accession>
<organism evidence="1 2">
    <name type="scientific">Mycolicibacterium tusciae</name>
    <dbReference type="NCBI Taxonomy" id="75922"/>
    <lineage>
        <taxon>Bacteria</taxon>
        <taxon>Bacillati</taxon>
        <taxon>Actinomycetota</taxon>
        <taxon>Actinomycetes</taxon>
        <taxon>Mycobacteriales</taxon>
        <taxon>Mycobacteriaceae</taxon>
        <taxon>Mycolicibacterium</taxon>
    </lineage>
</organism>
<dbReference type="EMBL" id="MVIM01000022">
    <property type="protein sequence ID" value="ORB61572.1"/>
    <property type="molecule type" value="Genomic_DNA"/>
</dbReference>
<dbReference type="Proteomes" id="UP000192411">
    <property type="component" value="Unassembled WGS sequence"/>
</dbReference>
<proteinExistence type="predicted"/>
<evidence type="ECO:0000313" key="2">
    <source>
        <dbReference type="Proteomes" id="UP000192411"/>
    </source>
</evidence>
<name>A0A1X0JF72_9MYCO</name>
<protein>
    <submittedName>
        <fullName evidence="1">Uncharacterized protein</fullName>
    </submittedName>
</protein>
<comment type="caution">
    <text evidence="1">The sequence shown here is derived from an EMBL/GenBank/DDBJ whole genome shotgun (WGS) entry which is preliminary data.</text>
</comment>
<evidence type="ECO:0000313" key="1">
    <source>
        <dbReference type="EMBL" id="ORB61572.1"/>
    </source>
</evidence>
<gene>
    <name evidence="1" type="ORF">BST47_27115</name>
</gene>
<sequence length="362" mass="37860">MKLMSDSGLWSTGPSAAPSPLHAVLEVSGAVLSWTVDDPSADPQITFTDPARADWLWRVLGEDGHRAVASTVDHAPPDDARAVDLAGVDVLPGSLDPLRRLAFGHWLRRWWPASQRDGIAALDAALLDAEIAILTVAAEDFFSDDTFDSDVAEVLRSHVAALNAHVHEGDPRVVELVEKCTDLADEVGIVFDTPARSGRRDDYALAAGGDGGGTSTATIATGVGSVHWSAVPAGVFDAAENTVNWSVESADDGVTATVRVELSGLGSPNGVPVRLRSGAFGGDGALGADGRAAFPVVGPDQQSISESLAWDHDWRVTTLTVGAGGGESAQTRERIRDLARSRLAAPADDAYLAEILAAESDY</sequence>
<dbReference type="OrthoDB" id="5124265at2"/>
<dbReference type="RefSeq" id="WP_083128923.1">
    <property type="nucleotide sequence ID" value="NZ_MVIM01000022.1"/>
</dbReference>
<dbReference type="STRING" id="75922.BST47_27115"/>